<evidence type="ECO:0000313" key="3">
    <source>
        <dbReference type="Proteomes" id="UP000312512"/>
    </source>
</evidence>
<protein>
    <submittedName>
        <fullName evidence="2">Carbon monoxide dehydrogenase</fullName>
    </submittedName>
</protein>
<dbReference type="InterPro" id="IPR023393">
    <property type="entry name" value="START-like_dom_sf"/>
</dbReference>
<feature type="compositionally biased region" description="Low complexity" evidence="1">
    <location>
        <begin position="159"/>
        <end position="172"/>
    </location>
</feature>
<reference evidence="2 3" key="1">
    <citation type="submission" date="2019-10" db="EMBL/GenBank/DDBJ databases">
        <title>Nonomuraea sp. nov., isolated from Phyllanthus amarus.</title>
        <authorList>
            <person name="Klykleung N."/>
            <person name="Tanasupawat S."/>
        </authorList>
    </citation>
    <scope>NUCLEOTIDE SEQUENCE [LARGE SCALE GENOMIC DNA]</scope>
    <source>
        <strain evidence="2 3">PA1-10</strain>
    </source>
</reference>
<keyword evidence="3" id="KW-1185">Reference proteome</keyword>
<dbReference type="Proteomes" id="UP000312512">
    <property type="component" value="Unassembled WGS sequence"/>
</dbReference>
<dbReference type="OrthoDB" id="9808623at2"/>
<evidence type="ECO:0000313" key="2">
    <source>
        <dbReference type="EMBL" id="KAB8189130.1"/>
    </source>
</evidence>
<dbReference type="AlphaFoldDB" id="A0A5C4VJ32"/>
<name>A0A5C4VJ32_9ACTN</name>
<gene>
    <name evidence="2" type="ORF">FH608_040485</name>
</gene>
<feature type="region of interest" description="Disordered" evidence="1">
    <location>
        <begin position="156"/>
        <end position="187"/>
    </location>
</feature>
<sequence length="221" mass="23379">MHIENSFTVPLTLDQAWITLLDIRRVAECMPGAVLDSADGDIFAGRVKVKVGPVSLTYKGQAEITQRDEAKHVAMLVAKGRDARGNGTAGANVTMRLADDGGRTRVDLLTELDITGRPAQMGRGVMTEVSNRLINQFADALAGKLAAEQTAGATVAPNPDALSAPASEPAASVPRHAAPMRTTPPSPAAAEINVLSLAGRSIVRRMWTGFVRLLGRLLGHR</sequence>
<proteinExistence type="predicted"/>
<dbReference type="RefSeq" id="WP_139635728.1">
    <property type="nucleotide sequence ID" value="NZ_VDLX02000021.1"/>
</dbReference>
<organism evidence="2 3">
    <name type="scientific">Nonomuraea phyllanthi</name>
    <dbReference type="NCBI Taxonomy" id="2219224"/>
    <lineage>
        <taxon>Bacteria</taxon>
        <taxon>Bacillati</taxon>
        <taxon>Actinomycetota</taxon>
        <taxon>Actinomycetes</taxon>
        <taxon>Streptosporangiales</taxon>
        <taxon>Streptosporangiaceae</taxon>
        <taxon>Nonomuraea</taxon>
    </lineage>
</organism>
<accession>A0A5C4VJ32</accession>
<dbReference type="Pfam" id="PF06240">
    <property type="entry name" value="COXG"/>
    <property type="match status" value="1"/>
</dbReference>
<dbReference type="EMBL" id="VDLX02000021">
    <property type="protein sequence ID" value="KAB8189130.1"/>
    <property type="molecule type" value="Genomic_DNA"/>
</dbReference>
<dbReference type="CDD" id="cd07823">
    <property type="entry name" value="SRPBCC_5"/>
    <property type="match status" value="1"/>
</dbReference>
<dbReference type="InterPro" id="IPR010419">
    <property type="entry name" value="CO_DH_gsu"/>
</dbReference>
<dbReference type="Gene3D" id="3.30.530.20">
    <property type="match status" value="1"/>
</dbReference>
<comment type="caution">
    <text evidence="2">The sequence shown here is derived from an EMBL/GenBank/DDBJ whole genome shotgun (WGS) entry which is preliminary data.</text>
</comment>
<dbReference type="SUPFAM" id="SSF55961">
    <property type="entry name" value="Bet v1-like"/>
    <property type="match status" value="1"/>
</dbReference>
<dbReference type="PANTHER" id="PTHR38588:SF1">
    <property type="entry name" value="BLL0334 PROTEIN"/>
    <property type="match status" value="1"/>
</dbReference>
<dbReference type="PANTHER" id="PTHR38588">
    <property type="entry name" value="BLL0334 PROTEIN"/>
    <property type="match status" value="1"/>
</dbReference>
<evidence type="ECO:0000256" key="1">
    <source>
        <dbReference type="SAM" id="MobiDB-lite"/>
    </source>
</evidence>